<gene>
    <name evidence="1" type="ORF">FB558_8518</name>
</gene>
<sequence>MNMPTKDAASRDLEELAAGRRAIDAEGQRRLPVLLGAWASLVFLDYAAKDHVPDRRVRWAVTALCQAATLGLGLLDSRSRPVQPISVDPADTGPRAAAPMAAALVGWGVAERLLVHGLRRSHLPYPNTLVGLILAVGRPAGYLGVLRLAPRPRTDG</sequence>
<protein>
    <submittedName>
        <fullName evidence="1">Uncharacterized protein</fullName>
    </submittedName>
</protein>
<reference evidence="1 2" key="1">
    <citation type="submission" date="2019-06" db="EMBL/GenBank/DDBJ databases">
        <title>Sequencing the genomes of 1000 actinobacteria strains.</title>
        <authorList>
            <person name="Klenk H.-P."/>
        </authorList>
    </citation>
    <scope>NUCLEOTIDE SEQUENCE [LARGE SCALE GENOMIC DNA]</scope>
    <source>
        <strain evidence="1 2">DSM 45301</strain>
    </source>
</reference>
<dbReference type="EMBL" id="VFPA01000009">
    <property type="protein sequence ID" value="TQM01625.1"/>
    <property type="molecule type" value="Genomic_DNA"/>
</dbReference>
<evidence type="ECO:0000313" key="1">
    <source>
        <dbReference type="EMBL" id="TQM01625.1"/>
    </source>
</evidence>
<name>A0A543CWZ1_9PSEU</name>
<organism evidence="1 2">
    <name type="scientific">Pseudonocardia kunmingensis</name>
    <dbReference type="NCBI Taxonomy" id="630975"/>
    <lineage>
        <taxon>Bacteria</taxon>
        <taxon>Bacillati</taxon>
        <taxon>Actinomycetota</taxon>
        <taxon>Actinomycetes</taxon>
        <taxon>Pseudonocardiales</taxon>
        <taxon>Pseudonocardiaceae</taxon>
        <taxon>Pseudonocardia</taxon>
    </lineage>
</organism>
<dbReference type="AlphaFoldDB" id="A0A543CWZ1"/>
<accession>A0A543CWZ1</accession>
<proteinExistence type="predicted"/>
<keyword evidence="2" id="KW-1185">Reference proteome</keyword>
<evidence type="ECO:0000313" key="2">
    <source>
        <dbReference type="Proteomes" id="UP000315677"/>
    </source>
</evidence>
<dbReference type="Proteomes" id="UP000315677">
    <property type="component" value="Unassembled WGS sequence"/>
</dbReference>
<comment type="caution">
    <text evidence="1">The sequence shown here is derived from an EMBL/GenBank/DDBJ whole genome shotgun (WGS) entry which is preliminary data.</text>
</comment>